<evidence type="ECO:0000256" key="1">
    <source>
        <dbReference type="SAM" id="Phobius"/>
    </source>
</evidence>
<organism evidence="2 3">
    <name type="scientific">Zestosphaera tikiterensis</name>
    <dbReference type="NCBI Taxonomy" id="1973259"/>
    <lineage>
        <taxon>Archaea</taxon>
        <taxon>Thermoproteota</taxon>
        <taxon>Thermoprotei</taxon>
        <taxon>Desulfurococcales</taxon>
        <taxon>Desulfurococcaceae</taxon>
        <taxon>Zestosphaera</taxon>
    </lineage>
</organism>
<feature type="transmembrane region" description="Helical" evidence="1">
    <location>
        <begin position="291"/>
        <end position="310"/>
    </location>
</feature>
<accession>A0A2R7Y3V1</accession>
<dbReference type="Proteomes" id="UP000244093">
    <property type="component" value="Unassembled WGS sequence"/>
</dbReference>
<dbReference type="NCBIfam" id="NF038353">
    <property type="entry name" value="FxLYD_dom"/>
    <property type="match status" value="2"/>
</dbReference>
<gene>
    <name evidence="2" type="ORF">B7O98_05635</name>
</gene>
<keyword evidence="1" id="KW-1133">Transmembrane helix</keyword>
<evidence type="ECO:0008006" key="4">
    <source>
        <dbReference type="Google" id="ProtNLM"/>
    </source>
</evidence>
<feature type="transmembrane region" description="Helical" evidence="1">
    <location>
        <begin position="27"/>
        <end position="45"/>
    </location>
</feature>
<evidence type="ECO:0000313" key="3">
    <source>
        <dbReference type="Proteomes" id="UP000244093"/>
    </source>
</evidence>
<name>A0A2R7Y3V1_9CREN</name>
<protein>
    <recommendedName>
        <fullName evidence="4">CARDB domain-containing protein</fullName>
    </recommendedName>
</protein>
<sequence>MVNFLLKFLKNVMSFNGLSLGRIKTSIIFVLMFITLVNVMFTALYQTTSAEELVVLPNHMGRINALGYYVVYGEIENRGSSAASNIIITVTFFDASGNVIGEKIGSPFLDVLPAGAKSPFELYLSTAAASKVSSYKFDVKYTTTNPKPEKLKILSSKTQIYIDQKLSISGEIENTGDSKADIVKVAVACYDEAGRVITATETYIYEIGPHEKTNYEVVVEEWWLTKNIRSYSLYVESLEYAMIPSSYDHAPVSEISSSTSVSSQPSPTSLTTSSLTTSGSYASPALVEPSLVGVAFLTILCLSFLFYIMIKRRPSM</sequence>
<keyword evidence="1" id="KW-0812">Transmembrane</keyword>
<dbReference type="AlphaFoldDB" id="A0A2R7Y3V1"/>
<reference evidence="2 3" key="1">
    <citation type="journal article" date="2018" name="Syst. Appl. Microbiol.">
        <title>A new symbiotic nanoarchaeote (Candidatus Nanoclepta minutus) and its host (Zestosphaera tikiterensis gen. nov., sp. nov.) from a New Zealand hot spring.</title>
        <authorList>
            <person name="St John E."/>
            <person name="Liu Y."/>
            <person name="Podar M."/>
            <person name="Stott M.B."/>
            <person name="Meneghin J."/>
            <person name="Chen Z."/>
            <person name="Lagutin K."/>
            <person name="Mitchell K."/>
            <person name="Reysenbach A.L."/>
        </authorList>
    </citation>
    <scope>NUCLEOTIDE SEQUENCE [LARGE SCALE GENOMIC DNA]</scope>
    <source>
        <strain evidence="2">NZ3</strain>
    </source>
</reference>
<comment type="caution">
    <text evidence="2">The sequence shown here is derived from an EMBL/GenBank/DDBJ whole genome shotgun (WGS) entry which is preliminary data.</text>
</comment>
<dbReference type="InterPro" id="IPR047676">
    <property type="entry name" value="FxLYD_dom"/>
</dbReference>
<evidence type="ECO:0000313" key="2">
    <source>
        <dbReference type="EMBL" id="PUA32153.1"/>
    </source>
</evidence>
<proteinExistence type="predicted"/>
<keyword evidence="1" id="KW-0472">Membrane</keyword>
<dbReference type="EMBL" id="NBVN01000004">
    <property type="protein sequence ID" value="PUA32153.1"/>
    <property type="molecule type" value="Genomic_DNA"/>
</dbReference>